<dbReference type="HAMAP" id="MF_00258">
    <property type="entry name" value="Glu_racemase"/>
    <property type="match status" value="1"/>
</dbReference>
<comment type="caution">
    <text evidence="8">The sequence shown here is derived from an EMBL/GenBank/DDBJ whole genome shotgun (WGS) entry which is preliminary data.</text>
</comment>
<comment type="catalytic activity">
    <reaction evidence="1 7">
        <text>L-glutamate = D-glutamate</text>
        <dbReference type="Rhea" id="RHEA:12813"/>
        <dbReference type="ChEBI" id="CHEBI:29985"/>
        <dbReference type="ChEBI" id="CHEBI:29986"/>
        <dbReference type="EC" id="5.1.1.3"/>
    </reaction>
</comment>
<feature type="binding site" evidence="7">
    <location>
        <begin position="53"/>
        <end position="54"/>
    </location>
    <ligand>
        <name>substrate</name>
    </ligand>
</feature>
<evidence type="ECO:0000256" key="6">
    <source>
        <dbReference type="ARBA" id="ARBA00023316"/>
    </source>
</evidence>
<dbReference type="GO" id="GO:0071555">
    <property type="term" value="P:cell wall organization"/>
    <property type="evidence" value="ECO:0007669"/>
    <property type="project" value="UniProtKB-KW"/>
</dbReference>
<dbReference type="UniPathway" id="UPA00219"/>
<dbReference type="NCBIfam" id="TIGR00067">
    <property type="entry name" value="glut_race"/>
    <property type="match status" value="1"/>
</dbReference>
<evidence type="ECO:0000256" key="2">
    <source>
        <dbReference type="ARBA" id="ARBA00013090"/>
    </source>
</evidence>
<dbReference type="InterPro" id="IPR018187">
    <property type="entry name" value="Asp/Glu_racemase_AS_1"/>
</dbReference>
<feature type="binding site" evidence="7">
    <location>
        <begin position="21"/>
        <end position="22"/>
    </location>
    <ligand>
        <name>substrate</name>
    </ligand>
</feature>
<dbReference type="InterPro" id="IPR033134">
    <property type="entry name" value="Asp/Glu_racemase_AS_2"/>
</dbReference>
<feature type="active site" description="Proton donor/acceptor" evidence="7">
    <location>
        <position position="84"/>
    </location>
</feature>
<evidence type="ECO:0000256" key="4">
    <source>
        <dbReference type="ARBA" id="ARBA00022984"/>
    </source>
</evidence>
<evidence type="ECO:0000313" key="8">
    <source>
        <dbReference type="EMBL" id="NYF90508.1"/>
    </source>
</evidence>
<dbReference type="EMBL" id="JACCCU010000002">
    <property type="protein sequence ID" value="NYF90508.1"/>
    <property type="molecule type" value="Genomic_DNA"/>
</dbReference>
<dbReference type="SUPFAM" id="SSF53681">
    <property type="entry name" value="Aspartate/glutamate racemase"/>
    <property type="match status" value="2"/>
</dbReference>
<evidence type="ECO:0000256" key="7">
    <source>
        <dbReference type="HAMAP-Rule" id="MF_00258"/>
    </source>
</evidence>
<dbReference type="Gene3D" id="3.40.50.1860">
    <property type="match status" value="2"/>
</dbReference>
<reference evidence="8 9" key="1">
    <citation type="submission" date="2020-07" db="EMBL/GenBank/DDBJ databases">
        <title>Genomic Encyclopedia of Type Strains, Phase IV (KMG-V): Genome sequencing to study the core and pangenomes of soil and plant-associated prokaryotes.</title>
        <authorList>
            <person name="Whitman W."/>
        </authorList>
    </citation>
    <scope>NUCLEOTIDE SEQUENCE [LARGE SCALE GENOMIC DNA]</scope>
    <source>
        <strain evidence="8 9">M8UP22</strain>
    </source>
</reference>
<dbReference type="PROSITE" id="PS00923">
    <property type="entry name" value="ASP_GLU_RACEMASE_1"/>
    <property type="match status" value="1"/>
</dbReference>
<evidence type="ECO:0000313" key="9">
    <source>
        <dbReference type="Proteomes" id="UP000564385"/>
    </source>
</evidence>
<sequence length="290" mass="30277">MTDSPAANPNPAKSLTIGVFDSGFGGLTVLRALLPLIPHAHYLFLGDTARLPYGSKSRETVARYAVSSAKFLHDQGADLLVIACNTATALALPDIQQALPIPVIGVVEPGAQAALATSSSPGSNTPDGPNNVLVLATQATVQSHAYTHALNALGLEASEKACPLLVPLVEEGWTNHPVTDEVLKIYLTEALAAAPATQTLLLGCTHYPLIEPAIHRTLDSIGHPLTVIDSADATARATAALVANHFPNLTPTTQPSCTFYATDSIEKFQRLGSNFLGQPVTKVNLVDLGG</sequence>
<name>A0A852VC87_9BACT</name>
<gene>
    <name evidence="7" type="primary">murI</name>
    <name evidence="8" type="ORF">HDF08_002610</name>
</gene>
<dbReference type="Proteomes" id="UP000564385">
    <property type="component" value="Unassembled WGS sequence"/>
</dbReference>
<feature type="active site" description="Proton donor/acceptor" evidence="7">
    <location>
        <position position="204"/>
    </location>
</feature>
<evidence type="ECO:0000256" key="3">
    <source>
        <dbReference type="ARBA" id="ARBA00022960"/>
    </source>
</evidence>
<protein>
    <recommendedName>
        <fullName evidence="2 7">Glutamate racemase</fullName>
        <ecNumber evidence="2 7">5.1.1.3</ecNumber>
    </recommendedName>
</protein>
<dbReference type="GO" id="GO:0008881">
    <property type="term" value="F:glutamate racemase activity"/>
    <property type="evidence" value="ECO:0007669"/>
    <property type="project" value="UniProtKB-UniRule"/>
</dbReference>
<organism evidence="8 9">
    <name type="scientific">Tunturiibacter lichenicola</name>
    <dbReference type="NCBI Taxonomy" id="2051959"/>
    <lineage>
        <taxon>Bacteria</taxon>
        <taxon>Pseudomonadati</taxon>
        <taxon>Acidobacteriota</taxon>
        <taxon>Terriglobia</taxon>
        <taxon>Terriglobales</taxon>
        <taxon>Acidobacteriaceae</taxon>
        <taxon>Tunturiibacter</taxon>
    </lineage>
</organism>
<comment type="function">
    <text evidence="7">Provides the (R)-glutamate required for cell wall biosynthesis.</text>
</comment>
<keyword evidence="4 7" id="KW-0573">Peptidoglycan synthesis</keyword>
<proteinExistence type="inferred from homology"/>
<comment type="similarity">
    <text evidence="7">Belongs to the aspartate/glutamate racemases family.</text>
</comment>
<dbReference type="AlphaFoldDB" id="A0A852VC87"/>
<dbReference type="PROSITE" id="PS00924">
    <property type="entry name" value="ASP_GLU_RACEMASE_2"/>
    <property type="match status" value="1"/>
</dbReference>
<comment type="pathway">
    <text evidence="7">Cell wall biogenesis; peptidoglycan biosynthesis.</text>
</comment>
<dbReference type="Pfam" id="PF01177">
    <property type="entry name" value="Asp_Glu_race"/>
    <property type="match status" value="1"/>
</dbReference>
<dbReference type="GO" id="GO:0009252">
    <property type="term" value="P:peptidoglycan biosynthetic process"/>
    <property type="evidence" value="ECO:0007669"/>
    <property type="project" value="UniProtKB-UniRule"/>
</dbReference>
<dbReference type="PANTHER" id="PTHR21198">
    <property type="entry name" value="GLUTAMATE RACEMASE"/>
    <property type="match status" value="1"/>
</dbReference>
<dbReference type="EC" id="5.1.1.3" evidence="2 7"/>
<evidence type="ECO:0000256" key="5">
    <source>
        <dbReference type="ARBA" id="ARBA00023235"/>
    </source>
</evidence>
<dbReference type="InterPro" id="IPR015942">
    <property type="entry name" value="Asp/Glu/hydantoin_racemase"/>
</dbReference>
<accession>A0A852VC87</accession>
<keyword evidence="3 7" id="KW-0133">Cell shape</keyword>
<evidence type="ECO:0000256" key="1">
    <source>
        <dbReference type="ARBA" id="ARBA00001602"/>
    </source>
</evidence>
<keyword evidence="6 7" id="KW-0961">Cell wall biogenesis/degradation</keyword>
<feature type="binding site" evidence="7">
    <location>
        <begin position="85"/>
        <end position="86"/>
    </location>
    <ligand>
        <name>substrate</name>
    </ligand>
</feature>
<dbReference type="GO" id="GO:0008360">
    <property type="term" value="P:regulation of cell shape"/>
    <property type="evidence" value="ECO:0007669"/>
    <property type="project" value="UniProtKB-KW"/>
</dbReference>
<dbReference type="PANTHER" id="PTHR21198:SF2">
    <property type="entry name" value="GLUTAMATE RACEMASE"/>
    <property type="match status" value="1"/>
</dbReference>
<dbReference type="InterPro" id="IPR001920">
    <property type="entry name" value="Asp/Glu_race"/>
</dbReference>
<keyword evidence="5 7" id="KW-0413">Isomerase</keyword>
<feature type="binding site" evidence="7">
    <location>
        <begin position="205"/>
        <end position="206"/>
    </location>
    <ligand>
        <name>substrate</name>
    </ligand>
</feature>
<dbReference type="InterPro" id="IPR004391">
    <property type="entry name" value="Glu_race"/>
</dbReference>